<evidence type="ECO:0000313" key="9">
    <source>
        <dbReference type="Proteomes" id="UP000078113"/>
    </source>
</evidence>
<name>A0A8X7N2D2_9BASI</name>
<comment type="caution">
    <text evidence="8">The sequence shown here is derived from an EMBL/GenBank/DDBJ whole genome shotgun (WGS) entry which is preliminary data.</text>
</comment>
<dbReference type="NCBIfam" id="TIGR00357">
    <property type="entry name" value="peptide-methionine (R)-S-oxide reductase MsrB"/>
    <property type="match status" value="1"/>
</dbReference>
<dbReference type="EC" id="1.8.4.12" evidence="5"/>
<reference evidence="8" key="2">
    <citation type="journal article" date="2019" name="IMA Fungus">
        <title>Genome sequencing and comparison of five Tilletia species to identify candidate genes for the detection of regulated species infecting wheat.</title>
        <authorList>
            <person name="Nguyen H.D.T."/>
            <person name="Sultana T."/>
            <person name="Kesanakurti P."/>
            <person name="Hambleton S."/>
        </authorList>
    </citation>
    <scope>NUCLEOTIDE SEQUENCE</scope>
    <source>
        <strain evidence="8">DAOMC 236422</strain>
    </source>
</reference>
<accession>A0A8X7N2D2</accession>
<dbReference type="EMBL" id="LWDG02000632">
    <property type="protein sequence ID" value="KAE8263602.1"/>
    <property type="molecule type" value="Genomic_DNA"/>
</dbReference>
<dbReference type="GO" id="GO:0006979">
    <property type="term" value="P:response to oxidative stress"/>
    <property type="evidence" value="ECO:0007669"/>
    <property type="project" value="InterPro"/>
</dbReference>
<dbReference type="SUPFAM" id="SSF51316">
    <property type="entry name" value="Mss4-like"/>
    <property type="match status" value="1"/>
</dbReference>
<evidence type="ECO:0000256" key="1">
    <source>
        <dbReference type="ARBA" id="ARBA00007174"/>
    </source>
</evidence>
<evidence type="ECO:0000313" key="8">
    <source>
        <dbReference type="EMBL" id="KAE8263602.1"/>
    </source>
</evidence>
<feature type="compositionally biased region" description="Low complexity" evidence="6">
    <location>
        <begin position="38"/>
        <end position="54"/>
    </location>
</feature>
<dbReference type="GO" id="GO:0046872">
    <property type="term" value="F:metal ion binding"/>
    <property type="evidence" value="ECO:0007669"/>
    <property type="project" value="UniProtKB-KW"/>
</dbReference>
<gene>
    <name evidence="8" type="ORF">A4X09_0g7189</name>
</gene>
<reference evidence="8" key="1">
    <citation type="submission" date="2016-04" db="EMBL/GenBank/DDBJ databases">
        <authorList>
            <person name="Nguyen H.D."/>
            <person name="Samba Siva P."/>
            <person name="Cullis J."/>
            <person name="Levesque C.A."/>
            <person name="Hambleton S."/>
        </authorList>
    </citation>
    <scope>NUCLEOTIDE SEQUENCE</scope>
    <source>
        <strain evidence="8">DAOMC 236422</strain>
    </source>
</reference>
<protein>
    <recommendedName>
        <fullName evidence="5">Peptide-methionine (R)-S-oxide reductase</fullName>
        <ecNumber evidence="5">1.8.4.12</ecNumber>
    </recommendedName>
</protein>
<proteinExistence type="inferred from homology"/>
<dbReference type="Pfam" id="PF01641">
    <property type="entry name" value="SelR"/>
    <property type="match status" value="1"/>
</dbReference>
<keyword evidence="4 5" id="KW-0560">Oxidoreductase</keyword>
<comment type="similarity">
    <text evidence="1 5">Belongs to the MsrB Met sulfoxide reductase family.</text>
</comment>
<dbReference type="PANTHER" id="PTHR46081">
    <property type="entry name" value="PEPTIDE METHIONINE SULFOXIDE REDUCTASE 2"/>
    <property type="match status" value="1"/>
</dbReference>
<dbReference type="Gene3D" id="2.170.150.20">
    <property type="entry name" value="Peptide methionine sulfoxide reductase"/>
    <property type="match status" value="1"/>
</dbReference>
<keyword evidence="2 5" id="KW-0479">Metal-binding</keyword>
<evidence type="ECO:0000256" key="3">
    <source>
        <dbReference type="ARBA" id="ARBA00022833"/>
    </source>
</evidence>
<dbReference type="PANTHER" id="PTHR46081:SF8">
    <property type="entry name" value="PEPTIDE METHIONINE SULFOXIDE REDUCTASE 2"/>
    <property type="match status" value="1"/>
</dbReference>
<evidence type="ECO:0000256" key="5">
    <source>
        <dbReference type="RuleBase" id="RU365044"/>
    </source>
</evidence>
<keyword evidence="9" id="KW-1185">Reference proteome</keyword>
<keyword evidence="3 5" id="KW-0862">Zinc</keyword>
<dbReference type="FunFam" id="2.170.150.20:FF:000009">
    <property type="entry name" value="Peptide-methionine (R)-S-oxide reductase"/>
    <property type="match status" value="1"/>
</dbReference>
<evidence type="ECO:0000256" key="4">
    <source>
        <dbReference type="ARBA" id="ARBA00023002"/>
    </source>
</evidence>
<feature type="domain" description="MsrB" evidence="7">
    <location>
        <begin position="72"/>
        <end position="195"/>
    </location>
</feature>
<feature type="region of interest" description="Disordered" evidence="6">
    <location>
        <begin position="33"/>
        <end position="76"/>
    </location>
</feature>
<evidence type="ECO:0000259" key="7">
    <source>
        <dbReference type="PROSITE" id="PS51790"/>
    </source>
</evidence>
<dbReference type="InterPro" id="IPR011057">
    <property type="entry name" value="Mss4-like_sf"/>
</dbReference>
<dbReference type="PROSITE" id="PS51790">
    <property type="entry name" value="MSRB"/>
    <property type="match status" value="1"/>
</dbReference>
<dbReference type="GO" id="GO:0030091">
    <property type="term" value="P:protein repair"/>
    <property type="evidence" value="ECO:0007669"/>
    <property type="project" value="InterPro"/>
</dbReference>
<dbReference type="Proteomes" id="UP000078113">
    <property type="component" value="Unassembled WGS sequence"/>
</dbReference>
<dbReference type="GO" id="GO:0033743">
    <property type="term" value="F:peptide-methionine (R)-S-oxide reductase activity"/>
    <property type="evidence" value="ECO:0007669"/>
    <property type="project" value="UniProtKB-EC"/>
</dbReference>
<evidence type="ECO:0000256" key="6">
    <source>
        <dbReference type="SAM" id="MobiDB-lite"/>
    </source>
</evidence>
<dbReference type="InterPro" id="IPR002579">
    <property type="entry name" value="Met_Sox_Rdtase_MsrB_dom"/>
</dbReference>
<organism evidence="8 9">
    <name type="scientific">Tilletia walkeri</name>
    <dbReference type="NCBI Taxonomy" id="117179"/>
    <lineage>
        <taxon>Eukaryota</taxon>
        <taxon>Fungi</taxon>
        <taxon>Dikarya</taxon>
        <taxon>Basidiomycota</taxon>
        <taxon>Ustilaginomycotina</taxon>
        <taxon>Exobasidiomycetes</taxon>
        <taxon>Tilletiales</taxon>
        <taxon>Tilletiaceae</taxon>
        <taxon>Tilletia</taxon>
    </lineage>
</organism>
<evidence type="ECO:0000256" key="2">
    <source>
        <dbReference type="ARBA" id="ARBA00022723"/>
    </source>
</evidence>
<sequence length="202" mass="21705">MLRLATRTLHLTRSSAIVTAPTAATSRANISFKSVFGSSPKPSSSSSSSSSPSSTGNPHPAMPESYPNGKPESEWRAQLSPEQFRILREKGTERPGTGEYNKKYDKGVYECAGCGNPLYKSETKFDSGCGWPAFFEGIPGALKLHEDKMFGMTRTEMVCAGCGGHVGHVFKGEGFSTPTDERHCANSVSLKFTPADDSKAKV</sequence>
<dbReference type="InterPro" id="IPR028427">
    <property type="entry name" value="Met_Sox_Rdtase_MsrB"/>
</dbReference>
<dbReference type="AlphaFoldDB" id="A0A8X7N2D2"/>
<comment type="cofactor">
    <cofactor evidence="5">
        <name>Zn(2+)</name>
        <dbReference type="ChEBI" id="CHEBI:29105"/>
    </cofactor>
    <text evidence="5">Binds 1 zinc ion per subunit.</text>
</comment>
<comment type="catalytic activity">
    <reaction evidence="5">
        <text>L-methionyl-[protein] + [thioredoxin]-disulfide + H2O = L-methionyl-(R)-S-oxide-[protein] + [thioredoxin]-dithiol</text>
        <dbReference type="Rhea" id="RHEA:24164"/>
        <dbReference type="Rhea" id="RHEA-COMP:10698"/>
        <dbReference type="Rhea" id="RHEA-COMP:10700"/>
        <dbReference type="Rhea" id="RHEA-COMP:12313"/>
        <dbReference type="Rhea" id="RHEA-COMP:12314"/>
        <dbReference type="ChEBI" id="CHEBI:15377"/>
        <dbReference type="ChEBI" id="CHEBI:16044"/>
        <dbReference type="ChEBI" id="CHEBI:29950"/>
        <dbReference type="ChEBI" id="CHEBI:45764"/>
        <dbReference type="ChEBI" id="CHEBI:50058"/>
        <dbReference type="EC" id="1.8.4.12"/>
    </reaction>
</comment>